<dbReference type="AlphaFoldDB" id="A0A7J6AGW2"/>
<protein>
    <submittedName>
        <fullName evidence="1">Uncharacterized protein</fullName>
    </submittedName>
</protein>
<accession>A0A7J6AGW2</accession>
<name>A0A7J6AGW2_AMEME</name>
<organism evidence="1 2">
    <name type="scientific">Ameiurus melas</name>
    <name type="common">Black bullhead</name>
    <name type="synonym">Silurus melas</name>
    <dbReference type="NCBI Taxonomy" id="219545"/>
    <lineage>
        <taxon>Eukaryota</taxon>
        <taxon>Metazoa</taxon>
        <taxon>Chordata</taxon>
        <taxon>Craniata</taxon>
        <taxon>Vertebrata</taxon>
        <taxon>Euteleostomi</taxon>
        <taxon>Actinopterygii</taxon>
        <taxon>Neopterygii</taxon>
        <taxon>Teleostei</taxon>
        <taxon>Ostariophysi</taxon>
        <taxon>Siluriformes</taxon>
        <taxon>Ictaluridae</taxon>
        <taxon>Ameiurus</taxon>
    </lineage>
</organism>
<dbReference type="Proteomes" id="UP000593565">
    <property type="component" value="Unassembled WGS sequence"/>
</dbReference>
<dbReference type="EMBL" id="JAAGNN010000012">
    <property type="protein sequence ID" value="KAF4082142.1"/>
    <property type="molecule type" value="Genomic_DNA"/>
</dbReference>
<comment type="caution">
    <text evidence="1">The sequence shown here is derived from an EMBL/GenBank/DDBJ whole genome shotgun (WGS) entry which is preliminary data.</text>
</comment>
<gene>
    <name evidence="1" type="ORF">AMELA_G00148260</name>
</gene>
<reference evidence="1 2" key="1">
    <citation type="submission" date="2020-02" db="EMBL/GenBank/DDBJ databases">
        <title>A chromosome-scale genome assembly of the black bullhead catfish (Ameiurus melas).</title>
        <authorList>
            <person name="Wen M."/>
            <person name="Zham M."/>
            <person name="Cabau C."/>
            <person name="Klopp C."/>
            <person name="Donnadieu C."/>
            <person name="Roques C."/>
            <person name="Bouchez O."/>
            <person name="Lampietro C."/>
            <person name="Jouanno E."/>
            <person name="Herpin A."/>
            <person name="Louis A."/>
            <person name="Berthelot C."/>
            <person name="Parey E."/>
            <person name="Roest-Crollius H."/>
            <person name="Braasch I."/>
            <person name="Postlethwait J."/>
            <person name="Robinson-Rechavi M."/>
            <person name="Echchiki A."/>
            <person name="Begum T."/>
            <person name="Montfort J."/>
            <person name="Schartl M."/>
            <person name="Bobe J."/>
            <person name="Guiguen Y."/>
        </authorList>
    </citation>
    <scope>NUCLEOTIDE SEQUENCE [LARGE SCALE GENOMIC DNA]</scope>
    <source>
        <strain evidence="1">M_S1</strain>
        <tissue evidence="1">Blood</tissue>
    </source>
</reference>
<evidence type="ECO:0000313" key="2">
    <source>
        <dbReference type="Proteomes" id="UP000593565"/>
    </source>
</evidence>
<sequence>MSVILTPSSLWTCLFHPDALLLDGVLKWNHLLLLRMAAHERTLCENYLIENLQMPW</sequence>
<keyword evidence="2" id="KW-1185">Reference proteome</keyword>
<proteinExistence type="predicted"/>
<evidence type="ECO:0000313" key="1">
    <source>
        <dbReference type="EMBL" id="KAF4082142.1"/>
    </source>
</evidence>